<dbReference type="CDD" id="cd02603">
    <property type="entry name" value="HAD_sEH-N_like"/>
    <property type="match status" value="1"/>
</dbReference>
<dbReference type="EMBL" id="JALQCY010000002">
    <property type="protein sequence ID" value="MCK9793560.1"/>
    <property type="molecule type" value="Genomic_DNA"/>
</dbReference>
<name>A0ABT0J253_9MICO</name>
<dbReference type="PRINTS" id="PR00413">
    <property type="entry name" value="HADHALOGNASE"/>
</dbReference>
<proteinExistence type="predicted"/>
<gene>
    <name evidence="1" type="ORF">M1843_07370</name>
</gene>
<dbReference type="InterPro" id="IPR023198">
    <property type="entry name" value="PGP-like_dom2"/>
</dbReference>
<evidence type="ECO:0000313" key="1">
    <source>
        <dbReference type="EMBL" id="MCK9793560.1"/>
    </source>
</evidence>
<protein>
    <submittedName>
        <fullName evidence="1">HAD family phosphatase</fullName>
    </submittedName>
</protein>
<dbReference type="InterPro" id="IPR006439">
    <property type="entry name" value="HAD-SF_hydro_IA"/>
</dbReference>
<organism evidence="1 2">
    <name type="scientific">Isoptericola peretonis</name>
    <dbReference type="NCBI Taxonomy" id="2918523"/>
    <lineage>
        <taxon>Bacteria</taxon>
        <taxon>Bacillati</taxon>
        <taxon>Actinomycetota</taxon>
        <taxon>Actinomycetes</taxon>
        <taxon>Micrococcales</taxon>
        <taxon>Promicromonosporaceae</taxon>
        <taxon>Isoptericola</taxon>
    </lineage>
</organism>
<dbReference type="SUPFAM" id="SSF56784">
    <property type="entry name" value="HAD-like"/>
    <property type="match status" value="1"/>
</dbReference>
<dbReference type="Gene3D" id="3.40.50.1000">
    <property type="entry name" value="HAD superfamily/HAD-like"/>
    <property type="match status" value="1"/>
</dbReference>
<evidence type="ECO:0000313" key="2">
    <source>
        <dbReference type="Proteomes" id="UP001651050"/>
    </source>
</evidence>
<dbReference type="InterPro" id="IPR023214">
    <property type="entry name" value="HAD_sf"/>
</dbReference>
<accession>A0ABT0J253</accession>
<sequence>MTPDPHASFDTVVYDFGNVLVGWDPYAGFPGRPRAEVDAWMAEIDFPAFNHAQDAGRTWSDARAALADRPHLRPLLDEYVANFARTLTGPVPGSAALVDELRAAGLRLLGLTNWSAELFEHAAPAAPATRLMDDVVVSGRVGLAKPDPAIFAHLVATHDVDPSRTVFVDDSPANVAAAESLGFRTVRFTDTPALRAALSALGLPVTAPS</sequence>
<dbReference type="NCBIfam" id="TIGR01509">
    <property type="entry name" value="HAD-SF-IA-v3"/>
    <property type="match status" value="1"/>
</dbReference>
<dbReference type="Gene3D" id="1.10.150.240">
    <property type="entry name" value="Putative phosphatase, domain 2"/>
    <property type="match status" value="1"/>
</dbReference>
<dbReference type="RefSeq" id="WP_416343405.1">
    <property type="nucleotide sequence ID" value="NZ_JALQCY010000002.1"/>
</dbReference>
<dbReference type="PANTHER" id="PTHR43611:SF3">
    <property type="entry name" value="FLAVIN MONONUCLEOTIDE HYDROLASE 1, CHLOROPLATIC"/>
    <property type="match status" value="1"/>
</dbReference>
<dbReference type="Proteomes" id="UP001651050">
    <property type="component" value="Unassembled WGS sequence"/>
</dbReference>
<dbReference type="PANTHER" id="PTHR43611">
    <property type="entry name" value="ALPHA-D-GLUCOSE 1-PHOSPHATE PHOSPHATASE"/>
    <property type="match status" value="1"/>
</dbReference>
<dbReference type="InterPro" id="IPR036412">
    <property type="entry name" value="HAD-like_sf"/>
</dbReference>
<comment type="caution">
    <text evidence="1">The sequence shown here is derived from an EMBL/GenBank/DDBJ whole genome shotgun (WGS) entry which is preliminary data.</text>
</comment>
<dbReference type="Pfam" id="PF00702">
    <property type="entry name" value="Hydrolase"/>
    <property type="match status" value="1"/>
</dbReference>
<keyword evidence="2" id="KW-1185">Reference proteome</keyword>
<reference evidence="1 2" key="1">
    <citation type="submission" date="2022-02" db="EMBL/GenBank/DDBJ databases">
        <title>The car tank lid bacteriome: a reservoir of bacteria with potential in bioremediation of fuel.</title>
        <authorList>
            <person name="Vidal-Verdu A."/>
            <person name="Gomez-Martinez D."/>
            <person name="Latorre-Perez A."/>
            <person name="Pereto J."/>
            <person name="Porcar M."/>
        </authorList>
    </citation>
    <scope>NUCLEOTIDE SEQUENCE [LARGE SCALE GENOMIC DNA]</scope>
    <source>
        <strain evidence="1 2">4D.3</strain>
    </source>
</reference>